<evidence type="ECO:0000256" key="1">
    <source>
        <dbReference type="ARBA" id="ARBA00008138"/>
    </source>
</evidence>
<dbReference type="PANTHER" id="PTHR43619:SF2">
    <property type="entry name" value="S-ADENOSYL-L-METHIONINE-DEPENDENT METHYLTRANSFERASES SUPERFAMILY PROTEIN"/>
    <property type="match status" value="1"/>
</dbReference>
<dbReference type="EC" id="2.1.1.-" evidence="4"/>
<comment type="similarity">
    <text evidence="1 4">Belongs to the UPF0677 family.</text>
</comment>
<keyword evidence="4" id="KW-0949">S-adenosyl-L-methionine</keyword>
<dbReference type="NCBIfam" id="TIGR00027">
    <property type="entry name" value="mthyl_TIGR00027"/>
    <property type="match status" value="1"/>
</dbReference>
<dbReference type="InterPro" id="IPR011610">
    <property type="entry name" value="SAM_mthyl_Trfase_ML2640-like"/>
</dbReference>
<dbReference type="RefSeq" id="WP_074983349.1">
    <property type="nucleotide sequence ID" value="NZ_CADFGN010000006.1"/>
</dbReference>
<dbReference type="Pfam" id="PF04072">
    <property type="entry name" value="LCM"/>
    <property type="match status" value="1"/>
</dbReference>
<evidence type="ECO:0000313" key="6">
    <source>
        <dbReference type="Proteomes" id="UP000183529"/>
    </source>
</evidence>
<organism evidence="5 6">
    <name type="scientific">Paraburkholderia tropica</name>
    <dbReference type="NCBI Taxonomy" id="92647"/>
    <lineage>
        <taxon>Bacteria</taxon>
        <taxon>Pseudomonadati</taxon>
        <taxon>Pseudomonadota</taxon>
        <taxon>Betaproteobacteria</taxon>
        <taxon>Burkholderiales</taxon>
        <taxon>Burkholderiaceae</taxon>
        <taxon>Paraburkholderia</taxon>
    </lineage>
</organism>
<dbReference type="InterPro" id="IPR007213">
    <property type="entry name" value="Ppm1/Ppm2/Tcmp"/>
</dbReference>
<proteinExistence type="inferred from homology"/>
<dbReference type="GO" id="GO:0032259">
    <property type="term" value="P:methylation"/>
    <property type="evidence" value="ECO:0007669"/>
    <property type="project" value="UniProtKB-KW"/>
</dbReference>
<dbReference type="EMBL" id="FNZM01000006">
    <property type="protein sequence ID" value="SEJ62437.1"/>
    <property type="molecule type" value="Genomic_DNA"/>
</dbReference>
<reference evidence="5 6" key="1">
    <citation type="submission" date="2016-10" db="EMBL/GenBank/DDBJ databases">
        <authorList>
            <person name="Varghese N."/>
            <person name="Submissions S."/>
        </authorList>
    </citation>
    <scope>NUCLEOTIDE SEQUENCE [LARGE SCALE GENOMIC DNA]</scope>
    <source>
        <strain evidence="5 6">LMG 22274</strain>
    </source>
</reference>
<comment type="caution">
    <text evidence="5">The sequence shown here is derived from an EMBL/GenBank/DDBJ whole genome shotgun (WGS) entry which is preliminary data.</text>
</comment>
<protein>
    <recommendedName>
        <fullName evidence="4">S-adenosyl-L-methionine-dependent methyltransferase</fullName>
        <ecNumber evidence="4">2.1.1.-</ecNumber>
    </recommendedName>
</protein>
<gene>
    <name evidence="5" type="ORF">SAMN05216550_106319</name>
</gene>
<dbReference type="InterPro" id="IPR029063">
    <property type="entry name" value="SAM-dependent_MTases_sf"/>
</dbReference>
<keyword evidence="2 4" id="KW-0489">Methyltransferase</keyword>
<comment type="function">
    <text evidence="4">Exhibits S-adenosyl-L-methionine-dependent methyltransferase activity.</text>
</comment>
<name>A0AAQ1JU18_9BURK</name>
<evidence type="ECO:0000256" key="2">
    <source>
        <dbReference type="ARBA" id="ARBA00022603"/>
    </source>
</evidence>
<keyword evidence="3" id="KW-0808">Transferase</keyword>
<dbReference type="SUPFAM" id="SSF53335">
    <property type="entry name" value="S-adenosyl-L-methionine-dependent methyltransferases"/>
    <property type="match status" value="1"/>
</dbReference>
<dbReference type="PANTHER" id="PTHR43619">
    <property type="entry name" value="S-ADENOSYL-L-METHIONINE-DEPENDENT METHYLTRANSFERASE YKTD-RELATED"/>
    <property type="match status" value="1"/>
</dbReference>
<evidence type="ECO:0000313" key="5">
    <source>
        <dbReference type="EMBL" id="SEJ62437.1"/>
    </source>
</evidence>
<dbReference type="AlphaFoldDB" id="A0AAQ1JU18"/>
<dbReference type="GO" id="GO:0008168">
    <property type="term" value="F:methyltransferase activity"/>
    <property type="evidence" value="ECO:0007669"/>
    <property type="project" value="UniProtKB-UniRule"/>
</dbReference>
<sequence>MTREAAQTGIGPMALVAVEQRLPAERRIVVDDLAAALLPTPARWLIALMGTRTALRLVALAERRYPGLWGGMLCRKRFIDDALTEALTDASPQMEAFVNLGAGFDTRAFRLLRGTGVPAWELDQPANIDAKRQRLLRRFGKLPANVTLVAVDFEHLALDAVLAAQGYTRSRRTFFVWEGVTQYLDSASVHATFEMLGRAAAGSRLAFTYVSRDFLEGKVPPGQEGVYRRFVAPRAIWRFGIDPEAMRALLAGYGWRVIAQPEPEALARRYIAPTGRLLGCMPMERVVLAERV</sequence>
<evidence type="ECO:0000256" key="3">
    <source>
        <dbReference type="ARBA" id="ARBA00022679"/>
    </source>
</evidence>
<dbReference type="Proteomes" id="UP000183529">
    <property type="component" value="Unassembled WGS sequence"/>
</dbReference>
<accession>A0AAQ1JU18</accession>
<dbReference type="Gene3D" id="3.40.50.150">
    <property type="entry name" value="Vaccinia Virus protein VP39"/>
    <property type="match status" value="1"/>
</dbReference>
<evidence type="ECO:0000256" key="4">
    <source>
        <dbReference type="RuleBase" id="RU362030"/>
    </source>
</evidence>